<dbReference type="InterPro" id="IPR003607">
    <property type="entry name" value="HD/PDEase_dom"/>
</dbReference>
<dbReference type="InterPro" id="IPR006675">
    <property type="entry name" value="HDIG_dom"/>
</dbReference>
<protein>
    <submittedName>
        <fullName evidence="2">HD domain-containing protein</fullName>
    </submittedName>
</protein>
<evidence type="ECO:0000313" key="2">
    <source>
        <dbReference type="EMBL" id="HIX81488.1"/>
    </source>
</evidence>
<dbReference type="NCBIfam" id="TIGR00277">
    <property type="entry name" value="HDIG"/>
    <property type="match status" value="1"/>
</dbReference>
<dbReference type="Proteomes" id="UP000886724">
    <property type="component" value="Unassembled WGS sequence"/>
</dbReference>
<dbReference type="InterPro" id="IPR006674">
    <property type="entry name" value="HD_domain"/>
</dbReference>
<proteinExistence type="predicted"/>
<reference evidence="2" key="2">
    <citation type="submission" date="2021-04" db="EMBL/GenBank/DDBJ databases">
        <authorList>
            <person name="Gilroy R."/>
        </authorList>
    </citation>
    <scope>NUCLEOTIDE SEQUENCE</scope>
    <source>
        <strain evidence="2">ChiGjej1B1-14440</strain>
    </source>
</reference>
<feature type="domain" description="HD" evidence="1">
    <location>
        <begin position="28"/>
        <end position="148"/>
    </location>
</feature>
<dbReference type="EMBL" id="DXET01000133">
    <property type="protein sequence ID" value="HIX81488.1"/>
    <property type="molecule type" value="Genomic_DNA"/>
</dbReference>
<name>A0A9D1XL26_9FIRM</name>
<accession>A0A9D1XL26</accession>
<sequence>MIDLKKAKQVFEKYTNNYDVNDDKVILKINHTYRVMERCLEIAQSLNLDAENIQLAGLIGLLHDIGRFEQLKRYQSFIDSKTIDHALLGVEILFEQGLIDEFAIDKKYYSLIKTAVFNHNKYEIEVGLDQHTYLHCQIIRDGDKIDIFKTGLLESFEAFLGASKEILENDVISDDIFETFMQEKTILSINRKTDLDRWVSFLALVFGLEFDYSYQYVSKHQYVERLIKKLDYKNLDSQIKMEKIVACSLNYINKKIFNE</sequence>
<dbReference type="Gene3D" id="1.10.3210.10">
    <property type="entry name" value="Hypothetical protein af1432"/>
    <property type="match status" value="1"/>
</dbReference>
<reference evidence="2" key="1">
    <citation type="journal article" date="2021" name="PeerJ">
        <title>Extensive microbial diversity within the chicken gut microbiome revealed by metagenomics and culture.</title>
        <authorList>
            <person name="Gilroy R."/>
            <person name="Ravi A."/>
            <person name="Getino M."/>
            <person name="Pursley I."/>
            <person name="Horton D.L."/>
            <person name="Alikhan N.F."/>
            <person name="Baker D."/>
            <person name="Gharbi K."/>
            <person name="Hall N."/>
            <person name="Watson M."/>
            <person name="Adriaenssens E.M."/>
            <person name="Foster-Nyarko E."/>
            <person name="Jarju S."/>
            <person name="Secka A."/>
            <person name="Antonio M."/>
            <person name="Oren A."/>
            <person name="Chaudhuri R.R."/>
            <person name="La Ragione R."/>
            <person name="Hildebrand F."/>
            <person name="Pallen M.J."/>
        </authorList>
    </citation>
    <scope>NUCLEOTIDE SEQUENCE</scope>
    <source>
        <strain evidence="2">ChiGjej1B1-14440</strain>
    </source>
</reference>
<evidence type="ECO:0000259" key="1">
    <source>
        <dbReference type="PROSITE" id="PS51831"/>
    </source>
</evidence>
<dbReference type="Pfam" id="PF01966">
    <property type="entry name" value="HD"/>
    <property type="match status" value="1"/>
</dbReference>
<dbReference type="CDD" id="cd00077">
    <property type="entry name" value="HDc"/>
    <property type="match status" value="1"/>
</dbReference>
<dbReference type="AlphaFoldDB" id="A0A9D1XL26"/>
<dbReference type="PROSITE" id="PS51831">
    <property type="entry name" value="HD"/>
    <property type="match status" value="1"/>
</dbReference>
<gene>
    <name evidence="2" type="ORF">H9980_05890</name>
</gene>
<dbReference type="SUPFAM" id="SSF109604">
    <property type="entry name" value="HD-domain/PDEase-like"/>
    <property type="match status" value="1"/>
</dbReference>
<organism evidence="2 3">
    <name type="scientific">Candidatus Erysipelatoclostridium merdavium</name>
    <dbReference type="NCBI Taxonomy" id="2838566"/>
    <lineage>
        <taxon>Bacteria</taxon>
        <taxon>Bacillati</taxon>
        <taxon>Bacillota</taxon>
        <taxon>Erysipelotrichia</taxon>
        <taxon>Erysipelotrichales</taxon>
        <taxon>Erysipelotrichales incertae sedis</taxon>
    </lineage>
</organism>
<evidence type="ECO:0000313" key="3">
    <source>
        <dbReference type="Proteomes" id="UP000886724"/>
    </source>
</evidence>
<comment type="caution">
    <text evidence="2">The sequence shown here is derived from an EMBL/GenBank/DDBJ whole genome shotgun (WGS) entry which is preliminary data.</text>
</comment>